<protein>
    <submittedName>
        <fullName evidence="2">Capsular polysaccharide biosynthesis protein</fullName>
    </submittedName>
</protein>
<keyword evidence="1" id="KW-0812">Transmembrane</keyword>
<organism evidence="2 3">
    <name type="scientific">Williamsia serinedens</name>
    <dbReference type="NCBI Taxonomy" id="391736"/>
    <lineage>
        <taxon>Bacteria</taxon>
        <taxon>Bacillati</taxon>
        <taxon>Actinomycetota</taxon>
        <taxon>Actinomycetes</taxon>
        <taxon>Mycobacteriales</taxon>
        <taxon>Nocardiaceae</taxon>
        <taxon>Williamsia</taxon>
    </lineage>
</organism>
<sequence>MRPPHPVPSPVDYVRIALRGWLLIVAVTVLSAGAGLAVWATGDTTYSSRFDLFAVIDGPSNPRAAAQNDLGGRARIPTYTDLATSPEVAAKANELLGGSAPDLASHVTATQRIDSVVLTIAVDADNRADAERRATAVAGALVAVSRQLENNDDLGPQAQLVPVGTAYPAVAVHSSLTRDVGLAAAVGFVWGVIGAIALALLGDRVMHRRQVDTVVAQVRSGVAGRVS</sequence>
<proteinExistence type="predicted"/>
<keyword evidence="3" id="KW-1185">Reference proteome</keyword>
<evidence type="ECO:0000313" key="2">
    <source>
        <dbReference type="EMBL" id="MCP2162723.1"/>
    </source>
</evidence>
<name>A0ABT1H7Z7_9NOCA</name>
<keyword evidence="1" id="KW-1133">Transmembrane helix</keyword>
<reference evidence="2 3" key="1">
    <citation type="submission" date="2022-06" db="EMBL/GenBank/DDBJ databases">
        <title>Genomic Encyclopedia of Archaeal and Bacterial Type Strains, Phase II (KMG-II): from individual species to whole genera.</title>
        <authorList>
            <person name="Goeker M."/>
        </authorList>
    </citation>
    <scope>NUCLEOTIDE SEQUENCE [LARGE SCALE GENOMIC DNA]</scope>
    <source>
        <strain evidence="2 3">DSM 45037</strain>
    </source>
</reference>
<accession>A0ABT1H7Z7</accession>
<evidence type="ECO:0000256" key="1">
    <source>
        <dbReference type="SAM" id="Phobius"/>
    </source>
</evidence>
<dbReference type="RefSeq" id="WP_253656278.1">
    <property type="nucleotide sequence ID" value="NZ_BAAAOE010000002.1"/>
</dbReference>
<gene>
    <name evidence="2" type="ORF">LX12_003931</name>
</gene>
<keyword evidence="1" id="KW-0472">Membrane</keyword>
<dbReference type="Proteomes" id="UP001205740">
    <property type="component" value="Unassembled WGS sequence"/>
</dbReference>
<dbReference type="EMBL" id="JAMTCG010000007">
    <property type="protein sequence ID" value="MCP2162723.1"/>
    <property type="molecule type" value="Genomic_DNA"/>
</dbReference>
<feature type="transmembrane region" description="Helical" evidence="1">
    <location>
        <begin position="180"/>
        <end position="201"/>
    </location>
</feature>
<evidence type="ECO:0000313" key="3">
    <source>
        <dbReference type="Proteomes" id="UP001205740"/>
    </source>
</evidence>
<feature type="transmembrane region" description="Helical" evidence="1">
    <location>
        <begin position="21"/>
        <end position="40"/>
    </location>
</feature>
<comment type="caution">
    <text evidence="2">The sequence shown here is derived from an EMBL/GenBank/DDBJ whole genome shotgun (WGS) entry which is preliminary data.</text>
</comment>